<evidence type="ECO:0000313" key="3">
    <source>
        <dbReference type="Proteomes" id="UP001243330"/>
    </source>
</evidence>
<protein>
    <recommendedName>
        <fullName evidence="4">Fungal calcium binding protein domain-containing protein</fullName>
    </recommendedName>
</protein>
<dbReference type="PANTHER" id="PTHR37475:SF1">
    <property type="entry name" value="ZYGOTE-SPECIFIC PROTEIN"/>
    <property type="match status" value="1"/>
</dbReference>
<reference evidence="2" key="1">
    <citation type="submission" date="2023-01" db="EMBL/GenBank/DDBJ databases">
        <title>Colletotrichum chrysophilum M932 genome sequence.</title>
        <authorList>
            <person name="Baroncelli R."/>
        </authorList>
    </citation>
    <scope>NUCLEOTIDE SEQUENCE</scope>
    <source>
        <strain evidence="2">M932</strain>
    </source>
</reference>
<dbReference type="AlphaFoldDB" id="A0AAD9AEM3"/>
<feature type="chain" id="PRO_5041934849" description="Fungal calcium binding protein domain-containing protein" evidence="1">
    <location>
        <begin position="22"/>
        <end position="83"/>
    </location>
</feature>
<dbReference type="EMBL" id="JAQOWY010000267">
    <property type="protein sequence ID" value="KAK1845575.1"/>
    <property type="molecule type" value="Genomic_DNA"/>
</dbReference>
<organism evidence="2 3">
    <name type="scientific">Colletotrichum chrysophilum</name>
    <dbReference type="NCBI Taxonomy" id="1836956"/>
    <lineage>
        <taxon>Eukaryota</taxon>
        <taxon>Fungi</taxon>
        <taxon>Dikarya</taxon>
        <taxon>Ascomycota</taxon>
        <taxon>Pezizomycotina</taxon>
        <taxon>Sordariomycetes</taxon>
        <taxon>Hypocreomycetidae</taxon>
        <taxon>Glomerellales</taxon>
        <taxon>Glomerellaceae</taxon>
        <taxon>Colletotrichum</taxon>
        <taxon>Colletotrichum gloeosporioides species complex</taxon>
    </lineage>
</organism>
<dbReference type="Proteomes" id="UP001243330">
    <property type="component" value="Unassembled WGS sequence"/>
</dbReference>
<accession>A0AAD9AEM3</accession>
<keyword evidence="3" id="KW-1185">Reference proteome</keyword>
<evidence type="ECO:0000313" key="2">
    <source>
        <dbReference type="EMBL" id="KAK1845575.1"/>
    </source>
</evidence>
<comment type="caution">
    <text evidence="2">The sequence shown here is derived from an EMBL/GenBank/DDBJ whole genome shotgun (WGS) entry which is preliminary data.</text>
</comment>
<feature type="signal peptide" evidence="1">
    <location>
        <begin position="1"/>
        <end position="21"/>
    </location>
</feature>
<keyword evidence="1" id="KW-0732">Signal</keyword>
<evidence type="ECO:0008006" key="4">
    <source>
        <dbReference type="Google" id="ProtNLM"/>
    </source>
</evidence>
<dbReference type="PANTHER" id="PTHR37475">
    <property type="entry name" value="ZYGOTE-SPECIFIC CLASS V COPY B GENE PROTEIN"/>
    <property type="match status" value="1"/>
</dbReference>
<name>A0AAD9AEM3_9PEZI</name>
<sequence length="83" mass="8324">MKPLTAILSTCSILAPAVVLAEKCAYGTCQTGCAALVVTCYTVAGGIFGVTSGVAATPAVKECDVAFGKCQASCSQARFAPRC</sequence>
<evidence type="ECO:0000256" key="1">
    <source>
        <dbReference type="SAM" id="SignalP"/>
    </source>
</evidence>
<gene>
    <name evidence="2" type="ORF">CCHR01_11807</name>
</gene>
<proteinExistence type="predicted"/>